<reference evidence="7 8" key="1">
    <citation type="journal article" date="2016" name="Environ. Microbiol.">
        <title>New Methyloceanibacter diversity from North Sea sediments includes methanotroph containing solely the soluble methane monooxygenase.</title>
        <authorList>
            <person name="Vekeman B."/>
            <person name="Kerckhof F.M."/>
            <person name="Cremers G."/>
            <person name="de Vos P."/>
            <person name="Vandamme P."/>
            <person name="Boon N."/>
            <person name="Op den Camp H.J."/>
            <person name="Heylen K."/>
        </authorList>
    </citation>
    <scope>NUCLEOTIDE SEQUENCE [LARGE SCALE GENOMIC DNA]</scope>
    <source>
        <strain evidence="7 8">R-67176</strain>
    </source>
</reference>
<dbReference type="NCBIfam" id="TIGR01409">
    <property type="entry name" value="TAT_signal_seq"/>
    <property type="match status" value="1"/>
</dbReference>
<dbReference type="RefSeq" id="WP_069445562.1">
    <property type="nucleotide sequence ID" value="NZ_LPWE01000014.1"/>
</dbReference>
<dbReference type="PROSITE" id="PS51318">
    <property type="entry name" value="TAT"/>
    <property type="match status" value="1"/>
</dbReference>
<evidence type="ECO:0000256" key="1">
    <source>
        <dbReference type="ARBA" id="ARBA00007749"/>
    </source>
</evidence>
<feature type="domain" description="Metallo-beta-lactamase" evidence="6">
    <location>
        <begin position="97"/>
        <end position="299"/>
    </location>
</feature>
<feature type="chain" id="PRO_5009138407" evidence="5">
    <location>
        <begin position="33"/>
        <end position="327"/>
    </location>
</feature>
<keyword evidence="2" id="KW-0479">Metal-binding</keyword>
<dbReference type="GO" id="GO:0016787">
    <property type="term" value="F:hydrolase activity"/>
    <property type="evidence" value="ECO:0007669"/>
    <property type="project" value="UniProtKB-KW"/>
</dbReference>
<dbReference type="PANTHER" id="PTHR42978:SF6">
    <property type="entry name" value="QUORUM-QUENCHING LACTONASE YTNP-RELATED"/>
    <property type="match status" value="1"/>
</dbReference>
<organism evidence="7 8">
    <name type="scientific">Methyloceanibacter stevinii</name>
    <dbReference type="NCBI Taxonomy" id="1774970"/>
    <lineage>
        <taxon>Bacteria</taxon>
        <taxon>Pseudomonadati</taxon>
        <taxon>Pseudomonadota</taxon>
        <taxon>Alphaproteobacteria</taxon>
        <taxon>Hyphomicrobiales</taxon>
        <taxon>Hyphomicrobiaceae</taxon>
        <taxon>Methyloceanibacter</taxon>
    </lineage>
</organism>
<dbReference type="AlphaFoldDB" id="A0A1E3VJ06"/>
<evidence type="ECO:0000313" key="8">
    <source>
        <dbReference type="Proteomes" id="UP000094172"/>
    </source>
</evidence>
<name>A0A1E3VJ06_9HYPH</name>
<dbReference type="Gene3D" id="3.60.15.10">
    <property type="entry name" value="Ribonuclease Z/Hydroxyacylglutathione hydrolase-like"/>
    <property type="match status" value="1"/>
</dbReference>
<feature type="signal peptide" evidence="5">
    <location>
        <begin position="1"/>
        <end position="32"/>
    </location>
</feature>
<dbReference type="InterPro" id="IPR036866">
    <property type="entry name" value="RibonucZ/Hydroxyglut_hydro"/>
</dbReference>
<dbReference type="InterPro" id="IPR001279">
    <property type="entry name" value="Metallo-B-lactamas"/>
</dbReference>
<dbReference type="PANTHER" id="PTHR42978">
    <property type="entry name" value="QUORUM-QUENCHING LACTONASE YTNP-RELATED-RELATED"/>
    <property type="match status" value="1"/>
</dbReference>
<gene>
    <name evidence="7" type="ORF">AUC70_11560</name>
</gene>
<dbReference type="EMBL" id="LPWE01000014">
    <property type="protein sequence ID" value="ODR93499.1"/>
    <property type="molecule type" value="Genomic_DNA"/>
</dbReference>
<accession>A0A1E3VJ06</accession>
<dbReference type="InterPro" id="IPR019546">
    <property type="entry name" value="TAT_signal_bac_arc"/>
</dbReference>
<dbReference type="SMART" id="SM00849">
    <property type="entry name" value="Lactamase_B"/>
    <property type="match status" value="1"/>
</dbReference>
<dbReference type="Proteomes" id="UP000094172">
    <property type="component" value="Unassembled WGS sequence"/>
</dbReference>
<comment type="caution">
    <text evidence="7">The sequence shown here is derived from an EMBL/GenBank/DDBJ whole genome shotgun (WGS) entry which is preliminary data.</text>
</comment>
<evidence type="ECO:0000259" key="6">
    <source>
        <dbReference type="SMART" id="SM00849"/>
    </source>
</evidence>
<evidence type="ECO:0000256" key="3">
    <source>
        <dbReference type="ARBA" id="ARBA00022801"/>
    </source>
</evidence>
<dbReference type="InterPro" id="IPR006311">
    <property type="entry name" value="TAT_signal"/>
</dbReference>
<keyword evidence="3 7" id="KW-0378">Hydrolase</keyword>
<sequence length="327" mass="35596">MSTLDLTRRHFLTGAGTAAAAALVGVPGPAMAAAPMLGPVVPKIYRFKLGGFEATMIADSDAFVDGPWPLIGGNVEQSEVAQVMNANLLPANKYQPGFTPMVINTGKEVVIFDTGNGERGFVPRPNGGWLAQQLEPAGFKPEQIDVVVLSHGHPDHIGGLVENGKLLFPNARYVTGAVDYDYWSSDRPAGDLAQQAALYRDYVVPLAERTTFLKPGDEVVPGIRAIEAFGHTPGHLGFDIESDGKRLVFWGDCAHHQVASLARPDWHCVFDIDKEQAAKTRARMFDMVATDRVAVSGFHMPFPSLGYVERRTDGGYRWLPHSYQLKV</sequence>
<dbReference type="Pfam" id="PF00753">
    <property type="entry name" value="Lactamase_B"/>
    <property type="match status" value="1"/>
</dbReference>
<keyword evidence="4" id="KW-0862">Zinc</keyword>
<evidence type="ECO:0000313" key="7">
    <source>
        <dbReference type="EMBL" id="ODR93499.1"/>
    </source>
</evidence>
<dbReference type="CDD" id="cd07720">
    <property type="entry name" value="OPHC2-like_MBL-fold"/>
    <property type="match status" value="1"/>
</dbReference>
<dbReference type="InterPro" id="IPR051013">
    <property type="entry name" value="MBL_superfamily_lactonases"/>
</dbReference>
<dbReference type="STRING" id="1774970.AUC70_11560"/>
<comment type="similarity">
    <text evidence="1">Belongs to the metallo-beta-lactamase superfamily.</text>
</comment>
<keyword evidence="8" id="KW-1185">Reference proteome</keyword>
<evidence type="ECO:0000256" key="2">
    <source>
        <dbReference type="ARBA" id="ARBA00022723"/>
    </source>
</evidence>
<evidence type="ECO:0000256" key="4">
    <source>
        <dbReference type="ARBA" id="ARBA00022833"/>
    </source>
</evidence>
<proteinExistence type="inferred from homology"/>
<evidence type="ECO:0000256" key="5">
    <source>
        <dbReference type="SAM" id="SignalP"/>
    </source>
</evidence>
<protein>
    <submittedName>
        <fullName evidence="7">MBL fold metallo-hydrolase</fullName>
    </submittedName>
</protein>
<keyword evidence="5" id="KW-0732">Signal</keyword>
<dbReference type="SUPFAM" id="SSF56281">
    <property type="entry name" value="Metallo-hydrolase/oxidoreductase"/>
    <property type="match status" value="1"/>
</dbReference>
<dbReference type="GO" id="GO:0046872">
    <property type="term" value="F:metal ion binding"/>
    <property type="evidence" value="ECO:0007669"/>
    <property type="project" value="UniProtKB-KW"/>
</dbReference>